<dbReference type="SUPFAM" id="SSF55144">
    <property type="entry name" value="LigT-like"/>
    <property type="match status" value="1"/>
</dbReference>
<dbReference type="STRING" id="4096.A0A1U7W9L5"/>
<gene>
    <name evidence="4" type="primary">LOC104221569</name>
</gene>
<accession>A0A1U7W9L5</accession>
<dbReference type="GO" id="GO:0006355">
    <property type="term" value="P:regulation of DNA-templated transcription"/>
    <property type="evidence" value="ECO:0007669"/>
    <property type="project" value="TreeGrafter"/>
</dbReference>
<dbReference type="AlphaFoldDB" id="A0A1U7W9L5"/>
<reference evidence="3" key="1">
    <citation type="journal article" date="2013" name="Genome Biol.">
        <title>Reference genomes and transcriptomes of Nicotiana sylvestris and Nicotiana tomentosiformis.</title>
        <authorList>
            <person name="Sierro N."/>
            <person name="Battey J.N."/>
            <person name="Ouadi S."/>
            <person name="Bovet L."/>
            <person name="Goepfert S."/>
            <person name="Bakaher N."/>
            <person name="Peitsch M.C."/>
            <person name="Ivanov N.V."/>
        </authorList>
    </citation>
    <scope>NUCLEOTIDE SEQUENCE [LARGE SCALE GENOMIC DNA]</scope>
</reference>
<evidence type="ECO:0000256" key="1">
    <source>
        <dbReference type="SAM" id="Phobius"/>
    </source>
</evidence>
<evidence type="ECO:0000313" key="3">
    <source>
        <dbReference type="Proteomes" id="UP000189701"/>
    </source>
</evidence>
<dbReference type="eggNOG" id="KOG2814">
    <property type="taxonomic scope" value="Eukaryota"/>
</dbReference>
<sequence length="486" mass="53839">MLYDKYHTINSTIQCCMTNIRPSTRRSNVVQSIKWINRLGKNCEVGKWTMEITDVVAVEVTVVEAVAVVTPNRSKAVEAEEVGPRWVHTISSHHFSLHSYGATSQGHLVRVNIRVVGLLIISRVRVSTIQLVRIRVVVVLLGSAVVAVVLLGPGHHRSSSHSNMVVEAVVLLGRDHHRSSDNKMLLAAEPAVVLLGSGHRHNSLSLSNVVVAAALETSCNGMWNPVDQEHQMFVLGVHLQALVVLSLLAVEVQNQDYSHFVSLPLAIYPELVNKLINFQNSVLGITEVSKSPTSESKASELLELGIEKSIFINPKTFHLTVLMLKLWNKDRFEAAAQVLRSVSPKVLDALESRPVSIRLKGLECMRGSPAKAYVVYAPVEVIGGEARLLRACQVIIDAFTEAGLVLEKDANRKLKLHATIMNVRHSRSKNRSGYADPFDARAIFDQYGSEEWGECLIREAHLSQRFVYGDNGYYHCCESIPFPEGM</sequence>
<evidence type="ECO:0000259" key="2">
    <source>
        <dbReference type="Pfam" id="PF10469"/>
    </source>
</evidence>
<dbReference type="PANTHER" id="PTHR13360">
    <property type="entry name" value="ACTIVATING SIGNAL COINTEGRATOR 1 COMPLEX SUBUNIT 1"/>
    <property type="match status" value="1"/>
</dbReference>
<organism evidence="3 4">
    <name type="scientific">Nicotiana sylvestris</name>
    <name type="common">Wood tobacco</name>
    <name type="synonym">South American tobacco</name>
    <dbReference type="NCBI Taxonomy" id="4096"/>
    <lineage>
        <taxon>Eukaryota</taxon>
        <taxon>Viridiplantae</taxon>
        <taxon>Streptophyta</taxon>
        <taxon>Embryophyta</taxon>
        <taxon>Tracheophyta</taxon>
        <taxon>Spermatophyta</taxon>
        <taxon>Magnoliopsida</taxon>
        <taxon>eudicotyledons</taxon>
        <taxon>Gunneridae</taxon>
        <taxon>Pentapetalae</taxon>
        <taxon>asterids</taxon>
        <taxon>lamiids</taxon>
        <taxon>Solanales</taxon>
        <taxon>Solanaceae</taxon>
        <taxon>Nicotianoideae</taxon>
        <taxon>Nicotianeae</taxon>
        <taxon>Nicotiana</taxon>
    </lineage>
</organism>
<dbReference type="InterPro" id="IPR009097">
    <property type="entry name" value="Cyclic_Pdiesterase"/>
</dbReference>
<dbReference type="Pfam" id="PF10469">
    <property type="entry name" value="AKAP7_NLS"/>
    <property type="match status" value="1"/>
</dbReference>
<proteinExistence type="predicted"/>
<name>A0A1U7W9L5_NICSY</name>
<dbReference type="GO" id="GO:0006307">
    <property type="term" value="P:DNA alkylation repair"/>
    <property type="evidence" value="ECO:0007669"/>
    <property type="project" value="InterPro"/>
</dbReference>
<dbReference type="Gene3D" id="3.90.1140.10">
    <property type="entry name" value="Cyclic phosphodiesterase"/>
    <property type="match status" value="1"/>
</dbReference>
<feature type="domain" description="A-kinase anchor protein 7-like phosphoesterase" evidence="2">
    <location>
        <begin position="257"/>
        <end position="482"/>
    </location>
</feature>
<reference evidence="4" key="2">
    <citation type="submission" date="2025-08" db="UniProtKB">
        <authorList>
            <consortium name="RefSeq"/>
        </authorList>
    </citation>
    <scope>IDENTIFICATION</scope>
    <source>
        <tissue evidence="4">Leaf</tissue>
    </source>
</reference>
<keyword evidence="3" id="KW-1185">Reference proteome</keyword>
<keyword evidence="1" id="KW-0812">Transmembrane</keyword>
<dbReference type="Proteomes" id="UP000189701">
    <property type="component" value="Unplaced"/>
</dbReference>
<dbReference type="GO" id="GO:0005634">
    <property type="term" value="C:nucleus"/>
    <property type="evidence" value="ECO:0007669"/>
    <property type="project" value="TreeGrafter"/>
</dbReference>
<dbReference type="InterPro" id="IPR009210">
    <property type="entry name" value="ASCC1"/>
</dbReference>
<dbReference type="PANTHER" id="PTHR13360:SF1">
    <property type="entry name" value="ACTIVATING SIGNAL COINTEGRATOR 1 COMPLEX SUBUNIT 1"/>
    <property type="match status" value="1"/>
</dbReference>
<keyword evidence="1" id="KW-1133">Transmembrane helix</keyword>
<dbReference type="InterPro" id="IPR019510">
    <property type="entry name" value="AKAP7-like_phosphoesterase"/>
</dbReference>
<dbReference type="OrthoDB" id="277832at2759"/>
<dbReference type="RefSeq" id="XP_009770935.1">
    <property type="nucleotide sequence ID" value="XM_009772633.1"/>
</dbReference>
<feature type="transmembrane region" description="Helical" evidence="1">
    <location>
        <begin position="132"/>
        <end position="152"/>
    </location>
</feature>
<evidence type="ECO:0000313" key="4">
    <source>
        <dbReference type="RefSeq" id="XP_009770935.1"/>
    </source>
</evidence>
<protein>
    <submittedName>
        <fullName evidence="4">Uncharacterized protein LOC104221569 isoform X1</fullName>
    </submittedName>
</protein>
<keyword evidence="1" id="KW-0472">Membrane</keyword>